<dbReference type="OrthoDB" id="774873at2759"/>
<keyword evidence="1" id="KW-0479">Metal-binding</keyword>
<dbReference type="SUPFAM" id="SSF57850">
    <property type="entry name" value="RING/U-box"/>
    <property type="match status" value="1"/>
</dbReference>
<protein>
    <recommendedName>
        <fullName evidence="4">RING-type domain-containing protein</fullName>
    </recommendedName>
</protein>
<dbReference type="OMA" id="CAMDYST"/>
<feature type="region of interest" description="Disordered" evidence="3">
    <location>
        <begin position="319"/>
        <end position="412"/>
    </location>
</feature>
<organism evidence="5 6">
    <name type="scientific">Papaver somniferum</name>
    <name type="common">Opium poppy</name>
    <dbReference type="NCBI Taxonomy" id="3469"/>
    <lineage>
        <taxon>Eukaryota</taxon>
        <taxon>Viridiplantae</taxon>
        <taxon>Streptophyta</taxon>
        <taxon>Embryophyta</taxon>
        <taxon>Tracheophyta</taxon>
        <taxon>Spermatophyta</taxon>
        <taxon>Magnoliopsida</taxon>
        <taxon>Ranunculales</taxon>
        <taxon>Papaveraceae</taxon>
        <taxon>Papaveroideae</taxon>
        <taxon>Papaver</taxon>
    </lineage>
</organism>
<feature type="compositionally biased region" description="Low complexity" evidence="3">
    <location>
        <begin position="519"/>
        <end position="542"/>
    </location>
</feature>
<dbReference type="Gene3D" id="3.30.40.10">
    <property type="entry name" value="Zinc/RING finger domain, C3HC4 (zinc finger)"/>
    <property type="match status" value="1"/>
</dbReference>
<evidence type="ECO:0000259" key="4">
    <source>
        <dbReference type="PROSITE" id="PS50089"/>
    </source>
</evidence>
<feature type="compositionally biased region" description="Polar residues" evidence="3">
    <location>
        <begin position="49"/>
        <end position="59"/>
    </location>
</feature>
<name>A0A4Y7IX68_PAPSO</name>
<dbReference type="EMBL" id="CM010716">
    <property type="protein sequence ID" value="RZC52390.1"/>
    <property type="molecule type" value="Genomic_DNA"/>
</dbReference>
<dbReference type="STRING" id="3469.A0A4Y7IX68"/>
<sequence length="918" mass="102162">MQDIFQIKIPLHSGRDSEGIEETLAEFVFLNCKMAAVAAARACNSSSSITGSYPPQVASSGEKASRNKRKFRTETPLGDGNKLGLSSQIECVNGFEAQNALSHEHGGCDLCSHHKQEHTEIFKPEIRISCGPGLPSEVVASRLKEDQESEEFHDADWSDLTEGQLEELVLNTLDTIFKSAIKKIIACGYSEEVAMKAIFRSGLCYGYKDTVTNIVDNTLNFLRNGQEVDPSRDHFFENLEQLEKYILAEMVCVLREVRPFFSTGDAMWLLLICDMNVNLACAMEGDPFSILGPDENPGCSSSSSTLSHLESDGISLDTQTSNADKQAEIPTVPGISKLPNPKNPVVLEGLPPEKSNSSHTSDAKEKSSGSGGDRNQTSSQSSGQEDNPVLLSGGGRKGHSHTSKRESILRQKSIHLDKNYRAYGPKGVMRTGKLSSLGGLILDKKHKSISVTETIGVDLKHASLKISKAVGVDLTQPGGTLNITAPLSFAQRTGSTKTKPEAKCSLPKHLLPKANTELSLSSSPPQKNASSKSPSSSTATPNYNFLSIPYDKTLGQFVPEDEKDEMILKLAPRVRELQNQLQEWTEWANQKVMQAARRLSKDKAELKTLRQEKEEVTRLKKEKQTLEENTMKKLSEMDSALGKATGQVERANMTVRRLEAENSELRREMEVAKVKAVESAASCVEVSKREKTTLQKFQTWDKQKTLFQEELVSEKRKLAQLQQEVEHATDARDQMEARRKQEEMLKEEYLAQASSIRKERLQIEASAKSKEDMIKMKAEQDLQRYKEDIRKLETEIAQIRLKNDSYKIAALRRGIDGSYASRLTDGKNALIVKGGTNQTQHISGTMDDFNDYSGSRDVKRERECVMCLSEEMSVVFLPCAHQVVCTKCNDLHEKQGMKDCPSCRTPIQRRIPVRYARS</sequence>
<accession>A0A4Y7IX68</accession>
<evidence type="ECO:0000256" key="2">
    <source>
        <dbReference type="SAM" id="Coils"/>
    </source>
</evidence>
<keyword evidence="1" id="KW-0863">Zinc-finger</keyword>
<proteinExistence type="predicted"/>
<dbReference type="PANTHER" id="PTHR46405">
    <property type="entry name" value="OS05G0141500 PROTEIN"/>
    <property type="match status" value="1"/>
</dbReference>
<evidence type="ECO:0000256" key="3">
    <source>
        <dbReference type="SAM" id="MobiDB-lite"/>
    </source>
</evidence>
<dbReference type="Pfam" id="PF20235">
    <property type="entry name" value="PIR2-like_helical"/>
    <property type="match status" value="1"/>
</dbReference>
<gene>
    <name evidence="5" type="ORF">C5167_020816</name>
</gene>
<dbReference type="InterPro" id="IPR001841">
    <property type="entry name" value="Znf_RING"/>
</dbReference>
<feature type="region of interest" description="Disordered" evidence="3">
    <location>
        <begin position="46"/>
        <end position="78"/>
    </location>
</feature>
<evidence type="ECO:0000256" key="1">
    <source>
        <dbReference type="PROSITE-ProRule" id="PRU00175"/>
    </source>
</evidence>
<keyword evidence="1" id="KW-0862">Zinc</keyword>
<dbReference type="Pfam" id="PF13920">
    <property type="entry name" value="zf-C3HC4_3"/>
    <property type="match status" value="1"/>
</dbReference>
<feature type="coiled-coil region" evidence="2">
    <location>
        <begin position="592"/>
        <end position="675"/>
    </location>
</feature>
<feature type="compositionally biased region" description="Basic and acidic residues" evidence="3">
    <location>
        <begin position="403"/>
        <end position="412"/>
    </location>
</feature>
<keyword evidence="2" id="KW-0175">Coiled coil</keyword>
<feature type="compositionally biased region" description="Polar residues" evidence="3">
    <location>
        <begin position="373"/>
        <end position="385"/>
    </location>
</feature>
<reference evidence="5 6" key="1">
    <citation type="journal article" date="2018" name="Science">
        <title>The opium poppy genome and morphinan production.</title>
        <authorList>
            <person name="Guo L."/>
            <person name="Winzer T."/>
            <person name="Yang X."/>
            <person name="Li Y."/>
            <person name="Ning Z."/>
            <person name="He Z."/>
            <person name="Teodor R."/>
            <person name="Lu Y."/>
            <person name="Bowser T.A."/>
            <person name="Graham I.A."/>
            <person name="Ye K."/>
        </authorList>
    </citation>
    <scope>NUCLEOTIDE SEQUENCE [LARGE SCALE GENOMIC DNA]</scope>
    <source>
        <strain evidence="6">cv. HN1</strain>
        <tissue evidence="5">Leaves</tissue>
    </source>
</reference>
<evidence type="ECO:0000313" key="5">
    <source>
        <dbReference type="EMBL" id="RZC52390.1"/>
    </source>
</evidence>
<dbReference type="Gramene" id="RZC52390">
    <property type="protein sequence ID" value="RZC52390"/>
    <property type="gene ID" value="C5167_020816"/>
</dbReference>
<dbReference type="InterPro" id="IPR046934">
    <property type="entry name" value="PIR2-like"/>
</dbReference>
<evidence type="ECO:0000313" key="6">
    <source>
        <dbReference type="Proteomes" id="UP000316621"/>
    </source>
</evidence>
<feature type="coiled-coil region" evidence="2">
    <location>
        <begin position="704"/>
        <end position="809"/>
    </location>
</feature>
<feature type="domain" description="RING-type" evidence="4">
    <location>
        <begin position="864"/>
        <end position="904"/>
    </location>
</feature>
<dbReference type="InterPro" id="IPR013083">
    <property type="entry name" value="Znf_RING/FYVE/PHD"/>
</dbReference>
<dbReference type="Proteomes" id="UP000316621">
    <property type="component" value="Chromosome 2"/>
</dbReference>
<dbReference type="InterPro" id="IPR046527">
    <property type="entry name" value="PIR2-like_helical"/>
</dbReference>
<dbReference type="CDD" id="cd23128">
    <property type="entry name" value="RING-HC_MIP1-like"/>
    <property type="match status" value="1"/>
</dbReference>
<dbReference type="PROSITE" id="PS50089">
    <property type="entry name" value="ZF_RING_2"/>
    <property type="match status" value="1"/>
</dbReference>
<dbReference type="AlphaFoldDB" id="A0A4Y7IX68"/>
<feature type="region of interest" description="Disordered" evidence="3">
    <location>
        <begin position="516"/>
        <end position="542"/>
    </location>
</feature>
<dbReference type="GO" id="GO:0008270">
    <property type="term" value="F:zinc ion binding"/>
    <property type="evidence" value="ECO:0007669"/>
    <property type="project" value="UniProtKB-KW"/>
</dbReference>
<dbReference type="PANTHER" id="PTHR46405:SF2">
    <property type="entry name" value="OS05G0141500 PROTEIN"/>
    <property type="match status" value="1"/>
</dbReference>
<keyword evidence="6" id="KW-1185">Reference proteome</keyword>